<feature type="transmembrane region" description="Helical" evidence="2">
    <location>
        <begin position="638"/>
        <end position="659"/>
    </location>
</feature>
<reference evidence="3 4" key="1">
    <citation type="journal article" date="2015" name="Genome Announc.">
        <title>Complete Genome Sequence of Methylobacterium aquaticum Strain 22A, Isolated from Racomitrium japonicum Moss.</title>
        <authorList>
            <person name="Tani A."/>
            <person name="Ogura Y."/>
            <person name="Hayashi T."/>
            <person name="Kimbara K."/>
        </authorList>
    </citation>
    <scope>NUCLEOTIDE SEQUENCE [LARGE SCALE GENOMIC DNA]</scope>
    <source>
        <strain evidence="3 4">MA-22A</strain>
    </source>
</reference>
<evidence type="ECO:0000256" key="1">
    <source>
        <dbReference type="SAM" id="MobiDB-lite"/>
    </source>
</evidence>
<feature type="transmembrane region" description="Helical" evidence="2">
    <location>
        <begin position="614"/>
        <end position="632"/>
    </location>
</feature>
<evidence type="ECO:0000256" key="2">
    <source>
        <dbReference type="SAM" id="Phobius"/>
    </source>
</evidence>
<feature type="compositionally biased region" description="Gly residues" evidence="1">
    <location>
        <begin position="479"/>
        <end position="490"/>
    </location>
</feature>
<name>A0A0C6EWQ7_9HYPH</name>
<dbReference type="Proteomes" id="UP000061432">
    <property type="component" value="Chromosome"/>
</dbReference>
<reference evidence="4" key="2">
    <citation type="submission" date="2015-01" db="EMBL/GenBank/DDBJ databases">
        <title>Complete genome sequence of Methylobacterium aquaticum strain 22A.</title>
        <authorList>
            <person name="Tani A."/>
            <person name="Ogura Y."/>
            <person name="Hayashi T."/>
        </authorList>
    </citation>
    <scope>NUCLEOTIDE SEQUENCE [LARGE SCALE GENOMIC DNA]</scope>
    <source>
        <strain evidence="4">MA-22A</strain>
    </source>
</reference>
<keyword evidence="2" id="KW-0812">Transmembrane</keyword>
<keyword evidence="2" id="KW-1133">Transmembrane helix</keyword>
<evidence type="ECO:0000313" key="4">
    <source>
        <dbReference type="Proteomes" id="UP000061432"/>
    </source>
</evidence>
<dbReference type="EMBL" id="AP014704">
    <property type="protein sequence ID" value="BAQ44521.1"/>
    <property type="molecule type" value="Genomic_DNA"/>
</dbReference>
<sequence length="667" mass="68807">MSAPRGLGRSGTLAVLGRGQPDRHEAGALVVLDPHQHRLAAVGLRGADAGSDVGQARDRLAADVEDDVALLDALGRRRAVGIDAHHRDALAAGADLARRGELEAEPRLAVAAAPAAVVGARHLGVVRQRAEGHLGGLGLAVADIGEIHLGAGLQRGDPAGQLAGIAHRLAVDRLDHVAGLQARLGGGRAVLGAVDQGALGLVEAEAVGDVLRHRLDLKAEIAAGDLAVGAQLVDHRLHRLGRDREGEAHVAAGRRGDRGVHAHDLTLDVEGRPAGIALVDRCVDLQEVVVGSSADVAAAGRDDAGGDGAAQAERVADCHDPVADLRRAVGELHVGKGSPVGDLEERQVGLRIGADDLGRQGAAVVERDLDRLGVVHDVVVGDHVAVGRDEEARPLRRAAAVTRRALHAAAHAAAHAAGAALAEAAEELAQLRRHVLEVLLAAALLVVRGVVLQLHLHRDHARLHPVDDRREAARRVLGGGDRGLRQGLGIGRAARGQERGAERPGGHQGDGRHGGEGLAVEAGGRGGLGGVGHRGLWLRVAKAALAAGRWSHYGRRACRAGGSKITDRSGTGRCAGPVPRRNGGPASGLTQDRPAPPRRRASSPHPAVRNPMDIAVSVISLLLVLVLIARGVPGRNLLVALAMALAVVVLVVGIERAGLWPASFHTR</sequence>
<gene>
    <name evidence="3" type="ORF">Maq22A_c05755</name>
</gene>
<feature type="compositionally biased region" description="Basic and acidic residues" evidence="1">
    <location>
        <begin position="495"/>
        <end position="515"/>
    </location>
</feature>
<protein>
    <submittedName>
        <fullName evidence="3">Uncharacterized protein</fullName>
    </submittedName>
</protein>
<keyword evidence="2" id="KW-0472">Membrane</keyword>
<dbReference type="AlphaFoldDB" id="A0A0C6EWQ7"/>
<dbReference type="KEGG" id="maqu:Maq22A_c05755"/>
<dbReference type="PATRIC" id="fig|270351.10.peg.1095"/>
<accession>A0A0C6EWQ7</accession>
<feature type="region of interest" description="Disordered" evidence="1">
    <location>
        <begin position="479"/>
        <end position="521"/>
    </location>
</feature>
<organism evidence="3 4">
    <name type="scientific">Methylobacterium aquaticum</name>
    <dbReference type="NCBI Taxonomy" id="270351"/>
    <lineage>
        <taxon>Bacteria</taxon>
        <taxon>Pseudomonadati</taxon>
        <taxon>Pseudomonadota</taxon>
        <taxon>Alphaproteobacteria</taxon>
        <taxon>Hyphomicrobiales</taxon>
        <taxon>Methylobacteriaceae</taxon>
        <taxon>Methylobacterium</taxon>
    </lineage>
</organism>
<evidence type="ECO:0000313" key="3">
    <source>
        <dbReference type="EMBL" id="BAQ44521.1"/>
    </source>
</evidence>
<feature type="region of interest" description="Disordered" evidence="1">
    <location>
        <begin position="560"/>
        <end position="608"/>
    </location>
</feature>
<proteinExistence type="predicted"/>